<reference evidence="3" key="1">
    <citation type="submission" date="2018-11" db="EMBL/GenBank/DDBJ databases">
        <title>Haplotype-resolved cattle genomes.</title>
        <authorList>
            <person name="Low W.Y."/>
            <person name="Tearle R."/>
            <person name="Bickhart D.M."/>
            <person name="Rosen B.D."/>
            <person name="Koren S."/>
            <person name="Rhie A."/>
            <person name="Hiendleder S."/>
            <person name="Phillippy A.M."/>
            <person name="Smith T.P.L."/>
            <person name="Williams J.L."/>
        </authorList>
    </citation>
    <scope>NUCLEOTIDE SEQUENCE [LARGE SCALE GENOMIC DNA]</scope>
</reference>
<protein>
    <submittedName>
        <fullName evidence="2">Uncharacterized protein</fullName>
    </submittedName>
</protein>
<proteinExistence type="predicted"/>
<dbReference type="GeneTree" id="ENSGT00390000005057"/>
<dbReference type="Ensembl" id="ENSBIXT00005030147.1">
    <property type="protein sequence ID" value="ENSBIXP00005017941.1"/>
    <property type="gene ID" value="ENSBIXG00005021395.1"/>
</dbReference>
<evidence type="ECO:0000313" key="3">
    <source>
        <dbReference type="Proteomes" id="UP000429181"/>
    </source>
</evidence>
<keyword evidence="1" id="KW-0472">Membrane</keyword>
<sequence>KKTQTSTPGAISSLLTMWSLKWLLFLFMCVSCFYDLKCSLREKAEELQGKVFCGGHILIQQNLPEHAQDWLEIMSLWLFFIVLMYMIVKVAGERQFIWLSRKEKKKKSLPLTGYTFDTLIQLKMDLVKFVSRVQNLKLARATSGNLRLPKFKVTADAYNNIKIYELWGDKDPQSSGFVCQSRRGKVDCSQTASKLIKLF</sequence>
<feature type="transmembrane region" description="Helical" evidence="1">
    <location>
        <begin position="73"/>
        <end position="92"/>
    </location>
</feature>
<keyword evidence="1" id="KW-0812">Transmembrane</keyword>
<dbReference type="PANTHER" id="PTHR35157:SF1">
    <property type="entry name" value="PROTEIN FAM209A"/>
    <property type="match status" value="1"/>
</dbReference>
<evidence type="ECO:0000256" key="1">
    <source>
        <dbReference type="SAM" id="Phobius"/>
    </source>
</evidence>
<name>A0A4W2GIR0_BOBOX</name>
<dbReference type="AlphaFoldDB" id="A0A4W2GIR0"/>
<evidence type="ECO:0000313" key="2">
    <source>
        <dbReference type="Ensembl" id="ENSBIXP00005017941.1"/>
    </source>
</evidence>
<dbReference type="InterPro" id="IPR027943">
    <property type="entry name" value="FAM209"/>
</dbReference>
<feature type="transmembrane region" description="Helical" evidence="1">
    <location>
        <begin position="12"/>
        <end position="36"/>
    </location>
</feature>
<dbReference type="PANTHER" id="PTHR35157">
    <property type="entry name" value="PROTEIN FAM209A"/>
    <property type="match status" value="1"/>
</dbReference>
<dbReference type="Pfam" id="PF15206">
    <property type="entry name" value="FAM209"/>
    <property type="match status" value="1"/>
</dbReference>
<organism evidence="2 3">
    <name type="scientific">Bos indicus x Bos taurus</name>
    <name type="common">Hybrid cattle</name>
    <dbReference type="NCBI Taxonomy" id="30522"/>
    <lineage>
        <taxon>Eukaryota</taxon>
        <taxon>Metazoa</taxon>
        <taxon>Chordata</taxon>
        <taxon>Craniata</taxon>
        <taxon>Vertebrata</taxon>
        <taxon>Euteleostomi</taxon>
        <taxon>Mammalia</taxon>
        <taxon>Eutheria</taxon>
        <taxon>Laurasiatheria</taxon>
        <taxon>Artiodactyla</taxon>
        <taxon>Ruminantia</taxon>
        <taxon>Pecora</taxon>
        <taxon>Bovidae</taxon>
        <taxon>Bovinae</taxon>
        <taxon>Bos</taxon>
    </lineage>
</organism>
<accession>A0A4W2GIR0</accession>
<reference evidence="2" key="2">
    <citation type="submission" date="2025-08" db="UniProtKB">
        <authorList>
            <consortium name="Ensembl"/>
        </authorList>
    </citation>
    <scope>IDENTIFICATION</scope>
</reference>
<keyword evidence="1" id="KW-1133">Transmembrane helix</keyword>
<dbReference type="Proteomes" id="UP000429181">
    <property type="component" value="Unassembled WGS sequence"/>
</dbReference>